<evidence type="ECO:0000313" key="10">
    <source>
        <dbReference type="Proteomes" id="UP000232693"/>
    </source>
</evidence>
<comment type="subcellular location">
    <subcellularLocation>
        <location evidence="8">Cell inner membrane</location>
        <topology evidence="8">Peripheral membrane protein</topology>
    </subcellularLocation>
</comment>
<evidence type="ECO:0000256" key="5">
    <source>
        <dbReference type="ARBA" id="ARBA00022840"/>
    </source>
</evidence>
<dbReference type="KEGG" id="kpd:CW740_06420"/>
<dbReference type="InterPro" id="IPR027417">
    <property type="entry name" value="P-loop_NTPase"/>
</dbReference>
<dbReference type="GO" id="GO:0089705">
    <property type="term" value="P:protein localization to outer membrane"/>
    <property type="evidence" value="ECO:0007669"/>
    <property type="project" value="TreeGrafter"/>
</dbReference>
<keyword evidence="4 8" id="KW-0547">Nucleotide-binding</keyword>
<keyword evidence="7 8" id="KW-0472">Membrane</keyword>
<evidence type="ECO:0000256" key="6">
    <source>
        <dbReference type="ARBA" id="ARBA00022967"/>
    </source>
</evidence>
<dbReference type="PROSITE" id="PS50893">
    <property type="entry name" value="ABC_TRANSPORTER_2"/>
    <property type="match status" value="1"/>
</dbReference>
<accession>A0A2K9A852</accession>
<evidence type="ECO:0000256" key="2">
    <source>
        <dbReference type="ARBA" id="ARBA00022475"/>
    </source>
</evidence>
<dbReference type="RefSeq" id="WP_106646745.1">
    <property type="nucleotide sequence ID" value="NZ_BMGO01000001.1"/>
</dbReference>
<keyword evidence="3 8" id="KW-0997">Cell inner membrane</keyword>
<organism evidence="9 10">
    <name type="scientific">Kangiella profundi</name>
    <dbReference type="NCBI Taxonomy" id="1561924"/>
    <lineage>
        <taxon>Bacteria</taxon>
        <taxon>Pseudomonadati</taxon>
        <taxon>Pseudomonadota</taxon>
        <taxon>Gammaproteobacteria</taxon>
        <taxon>Kangiellales</taxon>
        <taxon>Kangiellaceae</taxon>
        <taxon>Kangiella</taxon>
    </lineage>
</organism>
<dbReference type="SMART" id="SM00382">
    <property type="entry name" value="AAA"/>
    <property type="match status" value="1"/>
</dbReference>
<dbReference type="EC" id="7.6.2.-" evidence="8"/>
<dbReference type="PANTHER" id="PTHR24220">
    <property type="entry name" value="IMPORT ATP-BINDING PROTEIN"/>
    <property type="match status" value="1"/>
</dbReference>
<evidence type="ECO:0000256" key="1">
    <source>
        <dbReference type="ARBA" id="ARBA00022448"/>
    </source>
</evidence>
<dbReference type="FunFam" id="3.40.50.300:FF:000230">
    <property type="entry name" value="Lipoprotein-releasing system ATP-binding protein LolD"/>
    <property type="match status" value="1"/>
</dbReference>
<evidence type="ECO:0000256" key="7">
    <source>
        <dbReference type="ARBA" id="ARBA00023136"/>
    </source>
</evidence>
<dbReference type="InterPro" id="IPR003593">
    <property type="entry name" value="AAA+_ATPase"/>
</dbReference>
<dbReference type="GO" id="GO:0016887">
    <property type="term" value="F:ATP hydrolysis activity"/>
    <property type="evidence" value="ECO:0007669"/>
    <property type="project" value="InterPro"/>
</dbReference>
<dbReference type="InterPro" id="IPR017871">
    <property type="entry name" value="ABC_transporter-like_CS"/>
</dbReference>
<evidence type="ECO:0000256" key="3">
    <source>
        <dbReference type="ARBA" id="ARBA00022519"/>
    </source>
</evidence>
<keyword evidence="1 8" id="KW-0813">Transport</keyword>
<dbReference type="GO" id="GO:0022857">
    <property type="term" value="F:transmembrane transporter activity"/>
    <property type="evidence" value="ECO:0007669"/>
    <property type="project" value="TreeGrafter"/>
</dbReference>
<dbReference type="Gene3D" id="3.40.50.300">
    <property type="entry name" value="P-loop containing nucleotide triphosphate hydrolases"/>
    <property type="match status" value="1"/>
</dbReference>
<dbReference type="NCBIfam" id="TIGR02211">
    <property type="entry name" value="LolD_lipo_ex"/>
    <property type="match status" value="1"/>
</dbReference>
<dbReference type="GO" id="GO:0005524">
    <property type="term" value="F:ATP binding"/>
    <property type="evidence" value="ECO:0007669"/>
    <property type="project" value="UniProtKB-UniRule"/>
</dbReference>
<dbReference type="OrthoDB" id="9801477at2"/>
<comment type="function">
    <text evidence="8">Part of the ABC transporter complex LolCDE involved in the translocation of mature outer membrane-directed lipoproteins, from the inner membrane to the periplasmic chaperone, LolA. Responsible for the formation of the LolA-lipoprotein complex in an ATP-dependent manner.</text>
</comment>
<dbReference type="InterPro" id="IPR011924">
    <property type="entry name" value="LolD_lipo_ATP-bd"/>
</dbReference>
<evidence type="ECO:0000313" key="9">
    <source>
        <dbReference type="EMBL" id="AUD78900.1"/>
    </source>
</evidence>
<dbReference type="PROSITE" id="PS00211">
    <property type="entry name" value="ABC_TRANSPORTER_1"/>
    <property type="match status" value="1"/>
</dbReference>
<gene>
    <name evidence="8 9" type="primary">lolD</name>
    <name evidence="9" type="ORF">CW740_06420</name>
</gene>
<keyword evidence="9" id="KW-0449">Lipoprotein</keyword>
<reference evidence="9 10" key="1">
    <citation type="submission" date="2017-12" db="EMBL/GenBank/DDBJ databases">
        <title>Kangiella profundi FT102 completed genome.</title>
        <authorList>
            <person name="Xu J."/>
            <person name="Wang J."/>
            <person name="Lu Y."/>
        </authorList>
    </citation>
    <scope>NUCLEOTIDE SEQUENCE [LARGE SCALE GENOMIC DNA]</scope>
    <source>
        <strain evidence="9 10">FT102</strain>
    </source>
</reference>
<dbReference type="Proteomes" id="UP000232693">
    <property type="component" value="Chromosome"/>
</dbReference>
<keyword evidence="2 8" id="KW-1003">Cell membrane</keyword>
<dbReference type="SUPFAM" id="SSF52540">
    <property type="entry name" value="P-loop containing nucleoside triphosphate hydrolases"/>
    <property type="match status" value="1"/>
</dbReference>
<keyword evidence="6 8" id="KW-1278">Translocase</keyword>
<evidence type="ECO:0000256" key="8">
    <source>
        <dbReference type="RuleBase" id="RU367068"/>
    </source>
</evidence>
<dbReference type="GO" id="GO:0044874">
    <property type="term" value="P:lipoprotein localization to outer membrane"/>
    <property type="evidence" value="ECO:0007669"/>
    <property type="project" value="TreeGrafter"/>
</dbReference>
<keyword evidence="5 8" id="KW-0067">ATP-binding</keyword>
<dbReference type="AlphaFoldDB" id="A0A2K9A852"/>
<dbReference type="InterPro" id="IPR017911">
    <property type="entry name" value="MacB-like_ATP-bd"/>
</dbReference>
<dbReference type="CDD" id="cd03255">
    <property type="entry name" value="ABC_MJ0796_LolCDE_FtsE"/>
    <property type="match status" value="1"/>
</dbReference>
<protein>
    <recommendedName>
        <fullName evidence="8">Lipoprotein-releasing system ATP-binding protein LolD</fullName>
        <ecNumber evidence="8">7.6.2.-</ecNumber>
    </recommendedName>
</protein>
<comment type="subunit">
    <text evidence="8">The complex is composed of two ATP-binding proteins (LolD) and two transmembrane proteins (LolC and LolE).</text>
</comment>
<name>A0A2K9A852_9GAMM</name>
<dbReference type="InterPro" id="IPR003439">
    <property type="entry name" value="ABC_transporter-like_ATP-bd"/>
</dbReference>
<dbReference type="InterPro" id="IPR015854">
    <property type="entry name" value="ABC_transpr_LolD-like"/>
</dbReference>
<dbReference type="EMBL" id="CP025120">
    <property type="protein sequence ID" value="AUD78900.1"/>
    <property type="molecule type" value="Genomic_DNA"/>
</dbReference>
<comment type="similarity">
    <text evidence="8">Belongs to the ABC transporter superfamily. Lipoprotein translocase (TC 3.A.1.125) family.</text>
</comment>
<proteinExistence type="inferred from homology"/>
<evidence type="ECO:0000256" key="4">
    <source>
        <dbReference type="ARBA" id="ARBA00022741"/>
    </source>
</evidence>
<keyword evidence="10" id="KW-1185">Reference proteome</keyword>
<dbReference type="Pfam" id="PF00005">
    <property type="entry name" value="ABC_tran"/>
    <property type="match status" value="1"/>
</dbReference>
<sequence length="228" mass="25204">MSNDRLIEVTNLSRVYEDGASKVTVLESLNLSVERGEQLAIVGASGSGKSTLLHLIGALDKPTEGTVLINDQDVHKLKPKAQGEFRNMNIGFVYQFHHLLPEFTALENVAMPLIIRGTNRDQAYRKASALIERVGLTNRESHKPSELSGGERQRIAFARALANEPVCVLADEPTGNLDHATALKVYDLMCEINQEMGTTFITVTHDLELASKMQRQLKLEDGHLMAIE</sequence>
<dbReference type="PANTHER" id="PTHR24220:SF689">
    <property type="entry name" value="LIPOPROTEIN-RELEASING SYSTEM ATP-BINDING PROTEIN LOLD"/>
    <property type="match status" value="1"/>
</dbReference>
<dbReference type="GO" id="GO:0005886">
    <property type="term" value="C:plasma membrane"/>
    <property type="evidence" value="ECO:0007669"/>
    <property type="project" value="UniProtKB-SubCell"/>
</dbReference>